<dbReference type="InterPro" id="IPR039751">
    <property type="entry name" value="HERPUD1/2"/>
</dbReference>
<feature type="region of interest" description="Disordered" evidence="1">
    <location>
        <begin position="226"/>
        <end position="259"/>
    </location>
</feature>
<evidence type="ECO:0000313" key="3">
    <source>
        <dbReference type="EMBL" id="KYK59730.1"/>
    </source>
</evidence>
<feature type="region of interest" description="Disordered" evidence="1">
    <location>
        <begin position="316"/>
        <end position="336"/>
    </location>
</feature>
<dbReference type="PANTHER" id="PTHR12943">
    <property type="entry name" value="HOMOCYSTEINE-RESPONSIVE ENDOPLASMIC RETICULUM-RESIDENT UNIQUITIN-LIKE DOMAIN HERPUD PROTEIN FAMILY MEMBER"/>
    <property type="match status" value="1"/>
</dbReference>
<name>A0A151GRL4_DRECN</name>
<dbReference type="GeneID" id="63713507"/>
<dbReference type="InterPro" id="IPR029071">
    <property type="entry name" value="Ubiquitin-like_domsf"/>
</dbReference>
<dbReference type="STRING" id="98403.A0A151GRL4"/>
<dbReference type="GO" id="GO:0030968">
    <property type="term" value="P:endoplasmic reticulum unfolded protein response"/>
    <property type="evidence" value="ECO:0007669"/>
    <property type="project" value="TreeGrafter"/>
</dbReference>
<accession>A0A151GRL4</accession>
<dbReference type="Gene3D" id="3.10.20.90">
    <property type="entry name" value="Phosphatidylinositol 3-kinase Catalytic Subunit, Chain A, domain 1"/>
    <property type="match status" value="1"/>
</dbReference>
<dbReference type="EMBL" id="LAYC01000001">
    <property type="protein sequence ID" value="KYK59730.1"/>
    <property type="molecule type" value="Genomic_DNA"/>
</dbReference>
<sequence length="715" mass="75455">MATTPSNTLAEDAPNEPPEQLIVNLQVISPSVGVNRPLVFPGLPATTTVKELKDKIRKTLPLQPSDDHQRLIHRGRALLRDSDNLLDIFGPDALRSPERQTIHLVIRDLADSSSSTPPGVPAGVSSARGNARQPTGSPQPSQPSQPPPNLHGPVPPPDSTTGTPPQPQIPPFAPGHHHTAHTPEQAAALHHHQQTLNNWVGHLQRSARQHEAMVRALVDQNQRERAQMGARGVGDAAGNNGGGNGPEAANGQVHHHHHHQPHTVHVQTFGPAGHAIQVNTVVRPAPATNDSHGVLTAAEVQNMIREADASQATMAMSNAAQATAAGPSPPSVPLARPDAPTPVPALGTGTSLTDGQRVIAHPELAQPAGAATTATNLIGSSSPPRQSPQVYIMMSPEGPRALLFNGTASESYFSPRLGMQTNLPRLRVSASMANVASATESHGHHTHQPPEERYQAANGHAAAAYAAPVQAPQAPQQAHPNNPPAAGIPPLLMHLWPHAWLLLRLGLFVWFFTSADSSWSRWLTIVCLAICIFIVSTGLFNGMAENAWRPIGRHLGNILPALERPGRRRDQRVPPPAGGEGNLTPAQMAARLAAERQAREGWLTGQIRRLERAGLLFLASIAPGVAERHIANVEAEQQAERNRQREAEAAAAAAAEAEAAASAAAGGNEASVGLTPHPSANEVSGEGLQSREKHEAGPAQNAPSNGVSREEPIAS</sequence>
<gene>
    <name evidence="3" type="ORF">DCS_00864</name>
</gene>
<keyword evidence="4" id="KW-1185">Reference proteome</keyword>
<evidence type="ECO:0008006" key="5">
    <source>
        <dbReference type="Google" id="ProtNLM"/>
    </source>
</evidence>
<feature type="transmembrane region" description="Helical" evidence="2">
    <location>
        <begin position="495"/>
        <end position="513"/>
    </location>
</feature>
<dbReference type="SUPFAM" id="SSF54236">
    <property type="entry name" value="Ubiquitin-like"/>
    <property type="match status" value="1"/>
</dbReference>
<feature type="transmembrane region" description="Helical" evidence="2">
    <location>
        <begin position="519"/>
        <end position="540"/>
    </location>
</feature>
<protein>
    <recommendedName>
        <fullName evidence="5">Ubiquitin family protein</fullName>
    </recommendedName>
</protein>
<dbReference type="PANTHER" id="PTHR12943:SF27">
    <property type="entry name" value="HOMOCYSTEINE-INDUCED ENDOPLASMIC RETICULUM PROTEIN, ISOFORM A"/>
    <property type="match status" value="1"/>
</dbReference>
<feature type="region of interest" description="Disordered" evidence="1">
    <location>
        <begin position="656"/>
        <end position="715"/>
    </location>
</feature>
<dbReference type="CDD" id="cd17039">
    <property type="entry name" value="Ubl_ubiquitin_like"/>
    <property type="match status" value="1"/>
</dbReference>
<feature type="region of interest" description="Disordered" evidence="1">
    <location>
        <begin position="109"/>
        <end position="190"/>
    </location>
</feature>
<dbReference type="Proteomes" id="UP000076580">
    <property type="component" value="Chromosome 01"/>
</dbReference>
<evidence type="ECO:0000313" key="4">
    <source>
        <dbReference type="Proteomes" id="UP000076580"/>
    </source>
</evidence>
<feature type="compositionally biased region" description="Low complexity" evidence="1">
    <location>
        <begin position="656"/>
        <end position="671"/>
    </location>
</feature>
<keyword evidence="2" id="KW-1133">Transmembrane helix</keyword>
<evidence type="ECO:0000256" key="2">
    <source>
        <dbReference type="SAM" id="Phobius"/>
    </source>
</evidence>
<feature type="compositionally biased region" description="Low complexity" evidence="1">
    <location>
        <begin position="229"/>
        <end position="238"/>
    </location>
</feature>
<feature type="compositionally biased region" description="Low complexity" evidence="1">
    <location>
        <begin position="316"/>
        <end position="325"/>
    </location>
</feature>
<keyword evidence="2" id="KW-0812">Transmembrane</keyword>
<evidence type="ECO:0000256" key="1">
    <source>
        <dbReference type="SAM" id="MobiDB-lite"/>
    </source>
</evidence>
<comment type="caution">
    <text evidence="3">The sequence shown here is derived from an EMBL/GenBank/DDBJ whole genome shotgun (WGS) entry which is preliminary data.</text>
</comment>
<dbReference type="InParanoid" id="A0A151GRL4"/>
<keyword evidence="2" id="KW-0472">Membrane</keyword>
<dbReference type="OrthoDB" id="21589at2759"/>
<feature type="compositionally biased region" description="Pro residues" evidence="1">
    <location>
        <begin position="140"/>
        <end position="173"/>
    </location>
</feature>
<feature type="region of interest" description="Disordered" evidence="1">
    <location>
        <begin position="565"/>
        <end position="584"/>
    </location>
</feature>
<dbReference type="AlphaFoldDB" id="A0A151GRL4"/>
<proteinExistence type="predicted"/>
<dbReference type="RefSeq" id="XP_040659082.1">
    <property type="nucleotide sequence ID" value="XM_040798199.1"/>
</dbReference>
<organism evidence="3 4">
    <name type="scientific">Drechmeria coniospora</name>
    <name type="common">Nematophagous fungus</name>
    <name type="synonym">Meria coniospora</name>
    <dbReference type="NCBI Taxonomy" id="98403"/>
    <lineage>
        <taxon>Eukaryota</taxon>
        <taxon>Fungi</taxon>
        <taxon>Dikarya</taxon>
        <taxon>Ascomycota</taxon>
        <taxon>Pezizomycotina</taxon>
        <taxon>Sordariomycetes</taxon>
        <taxon>Hypocreomycetidae</taxon>
        <taxon>Hypocreales</taxon>
        <taxon>Ophiocordycipitaceae</taxon>
        <taxon>Drechmeria</taxon>
    </lineage>
</organism>
<reference evidence="3 4" key="1">
    <citation type="journal article" date="2016" name="Sci. Rep.">
        <title>Insights into Adaptations to a Near-Obligate Nematode Endoparasitic Lifestyle from the Finished Genome of Drechmeria coniospora.</title>
        <authorList>
            <person name="Zhang L."/>
            <person name="Zhou Z."/>
            <person name="Guo Q."/>
            <person name="Fokkens L."/>
            <person name="Miskei M."/>
            <person name="Pocsi I."/>
            <person name="Zhang W."/>
            <person name="Chen M."/>
            <person name="Wang L."/>
            <person name="Sun Y."/>
            <person name="Donzelli B.G."/>
            <person name="Gibson D.M."/>
            <person name="Nelson D.R."/>
            <person name="Luo J.G."/>
            <person name="Rep M."/>
            <person name="Liu H."/>
            <person name="Yang S."/>
            <person name="Wang J."/>
            <person name="Krasnoff S.B."/>
            <person name="Xu Y."/>
            <person name="Molnar I."/>
            <person name="Lin M."/>
        </authorList>
    </citation>
    <scope>NUCLEOTIDE SEQUENCE [LARGE SCALE GENOMIC DNA]</scope>
    <source>
        <strain evidence="3 4">ARSEF 6962</strain>
    </source>
</reference>